<keyword evidence="1" id="KW-0732">Signal</keyword>
<feature type="signal peptide" evidence="1">
    <location>
        <begin position="1"/>
        <end position="20"/>
    </location>
</feature>
<name>A0A5B7IXX5_PORTR</name>
<proteinExistence type="predicted"/>
<comment type="caution">
    <text evidence="2">The sequence shown here is derived from an EMBL/GenBank/DDBJ whole genome shotgun (WGS) entry which is preliminary data.</text>
</comment>
<evidence type="ECO:0000256" key="1">
    <source>
        <dbReference type="SAM" id="SignalP"/>
    </source>
</evidence>
<dbReference type="Proteomes" id="UP000324222">
    <property type="component" value="Unassembled WGS sequence"/>
</dbReference>
<organism evidence="2 3">
    <name type="scientific">Portunus trituberculatus</name>
    <name type="common">Swimming crab</name>
    <name type="synonym">Neptunus trituberculatus</name>
    <dbReference type="NCBI Taxonomy" id="210409"/>
    <lineage>
        <taxon>Eukaryota</taxon>
        <taxon>Metazoa</taxon>
        <taxon>Ecdysozoa</taxon>
        <taxon>Arthropoda</taxon>
        <taxon>Crustacea</taxon>
        <taxon>Multicrustacea</taxon>
        <taxon>Malacostraca</taxon>
        <taxon>Eumalacostraca</taxon>
        <taxon>Eucarida</taxon>
        <taxon>Decapoda</taxon>
        <taxon>Pleocyemata</taxon>
        <taxon>Brachyura</taxon>
        <taxon>Eubrachyura</taxon>
        <taxon>Portunoidea</taxon>
        <taxon>Portunidae</taxon>
        <taxon>Portuninae</taxon>
        <taxon>Portunus</taxon>
    </lineage>
</organism>
<sequence>MVVLPGPSPLLLLLVPPTVSLLPNVVDTGVGRDDTDTGDVARDVAVAVVWVSVLGAATFTWARALPDV</sequence>
<reference evidence="2 3" key="1">
    <citation type="submission" date="2019-05" db="EMBL/GenBank/DDBJ databases">
        <title>Another draft genome of Portunus trituberculatus and its Hox gene families provides insights of decapod evolution.</title>
        <authorList>
            <person name="Jeong J.-H."/>
            <person name="Song I."/>
            <person name="Kim S."/>
            <person name="Choi T."/>
            <person name="Kim D."/>
            <person name="Ryu S."/>
            <person name="Kim W."/>
        </authorList>
    </citation>
    <scope>NUCLEOTIDE SEQUENCE [LARGE SCALE GENOMIC DNA]</scope>
    <source>
        <tissue evidence="2">Muscle</tissue>
    </source>
</reference>
<gene>
    <name evidence="2" type="ORF">E2C01_081991</name>
</gene>
<evidence type="ECO:0000313" key="2">
    <source>
        <dbReference type="EMBL" id="MPC87139.1"/>
    </source>
</evidence>
<keyword evidence="3" id="KW-1185">Reference proteome</keyword>
<dbReference type="EMBL" id="VSRR010073595">
    <property type="protein sequence ID" value="MPC87139.1"/>
    <property type="molecule type" value="Genomic_DNA"/>
</dbReference>
<feature type="chain" id="PRO_5023018934" evidence="1">
    <location>
        <begin position="21"/>
        <end position="68"/>
    </location>
</feature>
<evidence type="ECO:0000313" key="3">
    <source>
        <dbReference type="Proteomes" id="UP000324222"/>
    </source>
</evidence>
<dbReference type="AlphaFoldDB" id="A0A5B7IXX5"/>
<protein>
    <submittedName>
        <fullName evidence="2">Uncharacterized protein</fullName>
    </submittedName>
</protein>
<accession>A0A5B7IXX5</accession>